<organism evidence="2 3">
    <name type="scientific">Lasiosphaeris hirsuta</name>
    <dbReference type="NCBI Taxonomy" id="260670"/>
    <lineage>
        <taxon>Eukaryota</taxon>
        <taxon>Fungi</taxon>
        <taxon>Dikarya</taxon>
        <taxon>Ascomycota</taxon>
        <taxon>Pezizomycotina</taxon>
        <taxon>Sordariomycetes</taxon>
        <taxon>Sordariomycetidae</taxon>
        <taxon>Sordariales</taxon>
        <taxon>Lasiosphaeriaceae</taxon>
        <taxon>Lasiosphaeris</taxon>
    </lineage>
</organism>
<sequence>MAFQFLAYAAENITGTPFPELVISQLIKPLNLTRTYLTNPGSAFPNSVIIDGWDLDFGDEAPMGGYAMASLGRPWEILRRDVPVSPGSRTTRVVDLYTRQGGGTAYTSLIALSPDYGVGLSLLTAGPVPEDFHVIKKSWSDAFLPALEEASREQASVNFVGKYVLSDNSTATVGLLSDEPGLFLSEMHSENTDFLALIGTVLTALSGKAPEKGFGAFLYPTGLVEKNRVAFRAIYSAPGKTVLEDCGSWAEEDRIRYGGYPGDLFIFHLGENGMATGLEVPVADRTMLRA</sequence>
<dbReference type="Proteomes" id="UP001172102">
    <property type="component" value="Unassembled WGS sequence"/>
</dbReference>
<protein>
    <recommendedName>
        <fullName evidence="1">Beta-lactamase-like ARB-00930-like C-terminal domain-containing protein</fullName>
    </recommendedName>
</protein>
<comment type="caution">
    <text evidence="2">The sequence shown here is derived from an EMBL/GenBank/DDBJ whole genome shotgun (WGS) entry which is preliminary data.</text>
</comment>
<dbReference type="EMBL" id="JAUKUA010000002">
    <property type="protein sequence ID" value="KAK0725685.1"/>
    <property type="molecule type" value="Genomic_DNA"/>
</dbReference>
<name>A0AA40B1A0_9PEZI</name>
<reference evidence="2" key="1">
    <citation type="submission" date="2023-06" db="EMBL/GenBank/DDBJ databases">
        <title>Genome-scale phylogeny and comparative genomics of the fungal order Sordariales.</title>
        <authorList>
            <consortium name="Lawrence Berkeley National Laboratory"/>
            <person name="Hensen N."/>
            <person name="Bonometti L."/>
            <person name="Westerberg I."/>
            <person name="Brannstrom I.O."/>
            <person name="Guillou S."/>
            <person name="Cros-Aarteil S."/>
            <person name="Calhoun S."/>
            <person name="Haridas S."/>
            <person name="Kuo A."/>
            <person name="Mondo S."/>
            <person name="Pangilinan J."/>
            <person name="Riley R."/>
            <person name="Labutti K."/>
            <person name="Andreopoulos B."/>
            <person name="Lipzen A."/>
            <person name="Chen C."/>
            <person name="Yanf M."/>
            <person name="Daum C."/>
            <person name="Ng V."/>
            <person name="Clum A."/>
            <person name="Steindorff A."/>
            <person name="Ohm R."/>
            <person name="Martin F."/>
            <person name="Silar P."/>
            <person name="Natvig D."/>
            <person name="Lalanne C."/>
            <person name="Gautier V."/>
            <person name="Ament-Velasquez S.L."/>
            <person name="Kruys A."/>
            <person name="Hutchinson M.I."/>
            <person name="Powell A.J."/>
            <person name="Barry K."/>
            <person name="Miller A.N."/>
            <person name="Grigoriev I.V."/>
            <person name="Debuchy R."/>
            <person name="Gladieux P."/>
            <person name="Thoren M.H."/>
            <person name="Johannesson H."/>
        </authorList>
    </citation>
    <scope>NUCLEOTIDE SEQUENCE</scope>
    <source>
        <strain evidence="2">SMH4607-1</strain>
    </source>
</reference>
<feature type="domain" description="Beta-lactamase-like ARB-00930-like C-terminal" evidence="1">
    <location>
        <begin position="152"/>
        <end position="289"/>
    </location>
</feature>
<dbReference type="SUPFAM" id="SSF56601">
    <property type="entry name" value="beta-lactamase/transpeptidase-like"/>
    <property type="match status" value="1"/>
</dbReference>
<evidence type="ECO:0000259" key="1">
    <source>
        <dbReference type="Pfam" id="PF26335"/>
    </source>
</evidence>
<dbReference type="AlphaFoldDB" id="A0AA40B1A0"/>
<accession>A0AA40B1A0</accession>
<keyword evidence="3" id="KW-1185">Reference proteome</keyword>
<proteinExistence type="predicted"/>
<dbReference type="Pfam" id="PF26335">
    <property type="entry name" value="ARB_00930_C"/>
    <property type="match status" value="1"/>
</dbReference>
<dbReference type="InterPro" id="IPR012338">
    <property type="entry name" value="Beta-lactam/transpept-like"/>
</dbReference>
<dbReference type="InterPro" id="IPR058664">
    <property type="entry name" value="ARB_00930-like_C"/>
</dbReference>
<evidence type="ECO:0000313" key="2">
    <source>
        <dbReference type="EMBL" id="KAK0725685.1"/>
    </source>
</evidence>
<evidence type="ECO:0000313" key="3">
    <source>
        <dbReference type="Proteomes" id="UP001172102"/>
    </source>
</evidence>
<gene>
    <name evidence="2" type="ORF">B0H67DRAFT_551187</name>
</gene>
<dbReference type="Gene3D" id="3.40.710.10">
    <property type="entry name" value="DD-peptidase/beta-lactamase superfamily"/>
    <property type="match status" value="1"/>
</dbReference>